<accession>A0ABT1J202</accession>
<evidence type="ECO:0000313" key="3">
    <source>
        <dbReference type="Proteomes" id="UP001206483"/>
    </source>
</evidence>
<proteinExistence type="predicted"/>
<keyword evidence="3" id="KW-1185">Reference proteome</keyword>
<reference evidence="2 3" key="1">
    <citation type="submission" date="2022-06" db="EMBL/GenBank/DDBJ databases">
        <title>Sequencing the genomes of 1000 actinobacteria strains.</title>
        <authorList>
            <person name="Klenk H.-P."/>
        </authorList>
    </citation>
    <scope>NUCLEOTIDE SEQUENCE [LARGE SCALE GENOMIC DNA]</scope>
    <source>
        <strain evidence="2 3">DSM 41656</strain>
    </source>
</reference>
<comment type="caution">
    <text evidence="2">The sequence shown here is derived from an EMBL/GenBank/DDBJ whole genome shotgun (WGS) entry which is preliminary data.</text>
</comment>
<evidence type="ECO:0000313" key="2">
    <source>
        <dbReference type="EMBL" id="MCP2311460.1"/>
    </source>
</evidence>
<feature type="region of interest" description="Disordered" evidence="1">
    <location>
        <begin position="126"/>
        <end position="155"/>
    </location>
</feature>
<evidence type="ECO:0000256" key="1">
    <source>
        <dbReference type="SAM" id="MobiDB-lite"/>
    </source>
</evidence>
<protein>
    <submittedName>
        <fullName evidence="2">Uncharacterized protein</fullName>
    </submittedName>
</protein>
<dbReference type="Proteomes" id="UP001206483">
    <property type="component" value="Unassembled WGS sequence"/>
</dbReference>
<sequence>MFELLPGTGLALPYGAGVLRFGMTEREAQWAVATLADVRESWVCQAGWAFTARYQGLELHFSGDHTDRLGRPEYHRDGFAGVQLRRCDPAPTEPSAVPVVLQGIDLFGYPAADVLAALGPDPHPAVRLPPAGSPSPDGYLPSVWLSADGPGKGAT</sequence>
<dbReference type="EMBL" id="JAMZDX010000004">
    <property type="protein sequence ID" value="MCP2311460.1"/>
    <property type="molecule type" value="Genomic_DNA"/>
</dbReference>
<organism evidence="2 3">
    <name type="scientific">Kitasatospora paracochleata</name>
    <dbReference type="NCBI Taxonomy" id="58354"/>
    <lineage>
        <taxon>Bacteria</taxon>
        <taxon>Bacillati</taxon>
        <taxon>Actinomycetota</taxon>
        <taxon>Actinomycetes</taxon>
        <taxon>Kitasatosporales</taxon>
        <taxon>Streptomycetaceae</taxon>
        <taxon>Kitasatospora</taxon>
    </lineage>
</organism>
<name>A0ABT1J202_9ACTN</name>
<gene>
    <name evidence="2" type="ORF">FHR36_004623</name>
</gene>
<dbReference type="RefSeq" id="WP_253800067.1">
    <property type="nucleotide sequence ID" value="NZ_BAAAUB010000009.1"/>
</dbReference>